<evidence type="ECO:0000313" key="2">
    <source>
        <dbReference type="Proteomes" id="UP000245910"/>
    </source>
</evidence>
<dbReference type="AlphaFoldDB" id="A0A2L2SQJ6"/>
<sequence length="142" mass="17154">MQEGYEARFLNHLHYLASQGLEMLARLQKMSLEELTEFILTTYLDSREFDYPAVSITAENPDFSLGTQEDDRPWLPWVYLDAILEDAYDWEKDGYEEWEDTWSRAIPFWDPSEDECPYSDHPYSSYFVSRDKFWFLYRKRAD</sequence>
<dbReference type="OrthoDB" id="5098625at2759"/>
<dbReference type="EMBL" id="LN649232">
    <property type="protein sequence ID" value="CEI39051.1"/>
    <property type="molecule type" value="Genomic_DNA"/>
</dbReference>
<proteinExistence type="predicted"/>
<dbReference type="Proteomes" id="UP000245910">
    <property type="component" value="Chromosome IIII"/>
</dbReference>
<keyword evidence="2" id="KW-1185">Reference proteome</keyword>
<name>A0A2L2SQJ6_9HYPO</name>
<reference evidence="2" key="1">
    <citation type="submission" date="2014-10" db="EMBL/GenBank/DDBJ databases">
        <authorList>
            <person name="King R."/>
        </authorList>
    </citation>
    <scope>NUCLEOTIDE SEQUENCE [LARGE SCALE GENOMIC DNA]</scope>
    <source>
        <strain evidence="2">A3/5</strain>
    </source>
</reference>
<protein>
    <submittedName>
        <fullName evidence="1">Uncharacterized protein</fullName>
    </submittedName>
</protein>
<organism evidence="1 2">
    <name type="scientific">Fusarium venenatum</name>
    <dbReference type="NCBI Taxonomy" id="56646"/>
    <lineage>
        <taxon>Eukaryota</taxon>
        <taxon>Fungi</taxon>
        <taxon>Dikarya</taxon>
        <taxon>Ascomycota</taxon>
        <taxon>Pezizomycotina</taxon>
        <taxon>Sordariomycetes</taxon>
        <taxon>Hypocreomycetidae</taxon>
        <taxon>Hypocreales</taxon>
        <taxon>Nectriaceae</taxon>
        <taxon>Fusarium</taxon>
    </lineage>
</organism>
<evidence type="ECO:0000313" key="1">
    <source>
        <dbReference type="EMBL" id="CEI39051.1"/>
    </source>
</evidence>
<accession>A0A2L2SQJ6</accession>